<keyword evidence="1" id="KW-0472">Membrane</keyword>
<proteinExistence type="predicted"/>
<feature type="transmembrane region" description="Helical" evidence="1">
    <location>
        <begin position="50"/>
        <end position="68"/>
    </location>
</feature>
<keyword evidence="3" id="KW-1185">Reference proteome</keyword>
<keyword evidence="1" id="KW-1133">Transmembrane helix</keyword>
<accession>A0ABW0NYL8</accession>
<reference evidence="3" key="1">
    <citation type="journal article" date="2019" name="Int. J. Syst. Evol. Microbiol.">
        <title>The Global Catalogue of Microorganisms (GCM) 10K type strain sequencing project: providing services to taxonomists for standard genome sequencing and annotation.</title>
        <authorList>
            <consortium name="The Broad Institute Genomics Platform"/>
            <consortium name="The Broad Institute Genome Sequencing Center for Infectious Disease"/>
            <person name="Wu L."/>
            <person name="Ma J."/>
        </authorList>
    </citation>
    <scope>NUCLEOTIDE SEQUENCE [LARGE SCALE GENOMIC DNA]</scope>
    <source>
        <strain evidence="3">CCUG 43117</strain>
    </source>
</reference>
<organism evidence="2 3">
    <name type="scientific">Bosea massiliensis</name>
    <dbReference type="NCBI Taxonomy" id="151419"/>
    <lineage>
        <taxon>Bacteria</taxon>
        <taxon>Pseudomonadati</taxon>
        <taxon>Pseudomonadota</taxon>
        <taxon>Alphaproteobacteria</taxon>
        <taxon>Hyphomicrobiales</taxon>
        <taxon>Boseaceae</taxon>
        <taxon>Bosea</taxon>
    </lineage>
</organism>
<sequence>MSPVRGPSARRYAILLAVQTLCAAVVLFNIHASFRLLIENIGTPHLSTRLSIVQLLLAAALGQACYWYRLHRVALPPIRRNLPIGHLLAFASRIGFIFGSALFSVYFLRHAPVVDLSTADLVWRGTLLLAILFALYCYTLELERLGAALQAPPSA</sequence>
<feature type="transmembrane region" description="Helical" evidence="1">
    <location>
        <begin position="12"/>
        <end position="30"/>
    </location>
</feature>
<evidence type="ECO:0000256" key="1">
    <source>
        <dbReference type="SAM" id="Phobius"/>
    </source>
</evidence>
<feature type="transmembrane region" description="Helical" evidence="1">
    <location>
        <begin position="121"/>
        <end position="140"/>
    </location>
</feature>
<keyword evidence="1" id="KW-0812">Transmembrane</keyword>
<feature type="transmembrane region" description="Helical" evidence="1">
    <location>
        <begin position="88"/>
        <end position="109"/>
    </location>
</feature>
<evidence type="ECO:0000313" key="2">
    <source>
        <dbReference type="EMBL" id="MFC5504912.1"/>
    </source>
</evidence>
<dbReference type="Proteomes" id="UP001596060">
    <property type="component" value="Unassembled WGS sequence"/>
</dbReference>
<dbReference type="EMBL" id="JBHSLU010000010">
    <property type="protein sequence ID" value="MFC5504912.1"/>
    <property type="molecule type" value="Genomic_DNA"/>
</dbReference>
<name>A0ABW0NYL8_9HYPH</name>
<gene>
    <name evidence="2" type="ORF">ACFPN9_06530</name>
</gene>
<comment type="caution">
    <text evidence="2">The sequence shown here is derived from an EMBL/GenBank/DDBJ whole genome shotgun (WGS) entry which is preliminary data.</text>
</comment>
<protein>
    <submittedName>
        <fullName evidence="2">Uncharacterized protein</fullName>
    </submittedName>
</protein>
<evidence type="ECO:0000313" key="3">
    <source>
        <dbReference type="Proteomes" id="UP001596060"/>
    </source>
</evidence>